<gene>
    <name evidence="2" type="ORF">HannXRQ_Chr12g0363191</name>
    <name evidence="1" type="ORF">HanXRQr2_Chr12g0532921</name>
</gene>
<keyword evidence="3" id="KW-1185">Reference proteome</keyword>
<proteinExistence type="predicted"/>
<sequence length="56" mass="6470">MGVGSVLFIHEGKHENIPLIAYVQASRESRWRCSNRRNRIREFGYGDGGRFDVMSN</sequence>
<evidence type="ECO:0000313" key="3">
    <source>
        <dbReference type="Proteomes" id="UP000215914"/>
    </source>
</evidence>
<dbReference type="Gramene" id="mRNA:HanXRQr2_Chr12g0532921">
    <property type="protein sequence ID" value="mRNA:HanXRQr2_Chr12g0532921"/>
    <property type="gene ID" value="HanXRQr2_Chr12g0532921"/>
</dbReference>
<name>A0A251T1Y8_HELAN</name>
<dbReference type="EMBL" id="MNCJ02000327">
    <property type="protein sequence ID" value="KAF5777203.1"/>
    <property type="molecule type" value="Genomic_DNA"/>
</dbReference>
<accession>A0A251T1Y8</accession>
<evidence type="ECO:0000313" key="2">
    <source>
        <dbReference type="EMBL" id="OTG04516.1"/>
    </source>
</evidence>
<dbReference type="EMBL" id="CM007901">
    <property type="protein sequence ID" value="OTG04516.1"/>
    <property type="molecule type" value="Genomic_DNA"/>
</dbReference>
<reference evidence="2" key="2">
    <citation type="submission" date="2017-02" db="EMBL/GenBank/DDBJ databases">
        <title>Sunflower complete genome.</title>
        <authorList>
            <person name="Langlade N."/>
            <person name="Munos S."/>
        </authorList>
    </citation>
    <scope>NUCLEOTIDE SEQUENCE [LARGE SCALE GENOMIC DNA]</scope>
    <source>
        <tissue evidence="2">Leaves</tissue>
    </source>
</reference>
<reference evidence="1" key="3">
    <citation type="submission" date="2020-06" db="EMBL/GenBank/DDBJ databases">
        <title>Helianthus annuus Genome sequencing and assembly Release 2.</title>
        <authorList>
            <person name="Gouzy J."/>
            <person name="Langlade N."/>
            <person name="Munos S."/>
        </authorList>
    </citation>
    <scope>NUCLEOTIDE SEQUENCE</scope>
    <source>
        <tissue evidence="1">Leaves</tissue>
    </source>
</reference>
<reference evidence="1 3" key="1">
    <citation type="journal article" date="2017" name="Nature">
        <title>The sunflower genome provides insights into oil metabolism, flowering and Asterid evolution.</title>
        <authorList>
            <person name="Badouin H."/>
            <person name="Gouzy J."/>
            <person name="Grassa C.J."/>
            <person name="Murat F."/>
            <person name="Staton S.E."/>
            <person name="Cottret L."/>
            <person name="Lelandais-Briere C."/>
            <person name="Owens G.L."/>
            <person name="Carrere S."/>
            <person name="Mayjonade B."/>
            <person name="Legrand L."/>
            <person name="Gill N."/>
            <person name="Kane N.C."/>
            <person name="Bowers J.E."/>
            <person name="Hubner S."/>
            <person name="Bellec A."/>
            <person name="Berard A."/>
            <person name="Berges H."/>
            <person name="Blanchet N."/>
            <person name="Boniface M.C."/>
            <person name="Brunel D."/>
            <person name="Catrice O."/>
            <person name="Chaidir N."/>
            <person name="Claudel C."/>
            <person name="Donnadieu C."/>
            <person name="Faraut T."/>
            <person name="Fievet G."/>
            <person name="Helmstetter N."/>
            <person name="King M."/>
            <person name="Knapp S.J."/>
            <person name="Lai Z."/>
            <person name="Le Paslier M.C."/>
            <person name="Lippi Y."/>
            <person name="Lorenzon L."/>
            <person name="Mandel J.R."/>
            <person name="Marage G."/>
            <person name="Marchand G."/>
            <person name="Marquand E."/>
            <person name="Bret-Mestries E."/>
            <person name="Morien E."/>
            <person name="Nambeesan S."/>
            <person name="Nguyen T."/>
            <person name="Pegot-Espagnet P."/>
            <person name="Pouilly N."/>
            <person name="Raftis F."/>
            <person name="Sallet E."/>
            <person name="Schiex T."/>
            <person name="Thomas J."/>
            <person name="Vandecasteele C."/>
            <person name="Vares D."/>
            <person name="Vear F."/>
            <person name="Vautrin S."/>
            <person name="Crespi M."/>
            <person name="Mangin B."/>
            <person name="Burke J.M."/>
            <person name="Salse J."/>
            <person name="Munos S."/>
            <person name="Vincourt P."/>
            <person name="Rieseberg L.H."/>
            <person name="Langlade N.B."/>
        </authorList>
    </citation>
    <scope>NUCLEOTIDE SEQUENCE [LARGE SCALE GENOMIC DNA]</scope>
    <source>
        <strain evidence="3">cv. SF193</strain>
        <tissue evidence="1">Leaves</tissue>
    </source>
</reference>
<dbReference type="AlphaFoldDB" id="A0A251T1Y8"/>
<evidence type="ECO:0000313" key="1">
    <source>
        <dbReference type="EMBL" id="KAF5777203.1"/>
    </source>
</evidence>
<dbReference type="InParanoid" id="A0A251T1Y8"/>
<dbReference type="Proteomes" id="UP000215914">
    <property type="component" value="Chromosome 12"/>
</dbReference>
<organism evidence="2 3">
    <name type="scientific">Helianthus annuus</name>
    <name type="common">Common sunflower</name>
    <dbReference type="NCBI Taxonomy" id="4232"/>
    <lineage>
        <taxon>Eukaryota</taxon>
        <taxon>Viridiplantae</taxon>
        <taxon>Streptophyta</taxon>
        <taxon>Embryophyta</taxon>
        <taxon>Tracheophyta</taxon>
        <taxon>Spermatophyta</taxon>
        <taxon>Magnoliopsida</taxon>
        <taxon>eudicotyledons</taxon>
        <taxon>Gunneridae</taxon>
        <taxon>Pentapetalae</taxon>
        <taxon>asterids</taxon>
        <taxon>campanulids</taxon>
        <taxon>Asterales</taxon>
        <taxon>Asteraceae</taxon>
        <taxon>Asteroideae</taxon>
        <taxon>Heliantheae alliance</taxon>
        <taxon>Heliantheae</taxon>
        <taxon>Helianthus</taxon>
    </lineage>
</organism>
<protein>
    <submittedName>
        <fullName evidence="2">Uncharacterized protein</fullName>
    </submittedName>
</protein>